<comment type="caution">
    <text evidence="3">The sequence shown here is derived from an EMBL/GenBank/DDBJ whole genome shotgun (WGS) entry which is preliminary data.</text>
</comment>
<name>A0A9P7HSB9_9HYPO</name>
<organism evidence="3 4">
    <name type="scientific">Fusarium xylarioides</name>
    <dbReference type="NCBI Taxonomy" id="221167"/>
    <lineage>
        <taxon>Eukaryota</taxon>
        <taxon>Fungi</taxon>
        <taxon>Dikarya</taxon>
        <taxon>Ascomycota</taxon>
        <taxon>Pezizomycotina</taxon>
        <taxon>Sordariomycetes</taxon>
        <taxon>Hypocreomycetidae</taxon>
        <taxon>Hypocreales</taxon>
        <taxon>Nectriaceae</taxon>
        <taxon>Fusarium</taxon>
        <taxon>Fusarium fujikuroi species complex</taxon>
    </lineage>
</organism>
<proteinExistence type="predicted"/>
<feature type="compositionally biased region" description="Polar residues" evidence="2">
    <location>
        <begin position="311"/>
        <end position="323"/>
    </location>
</feature>
<dbReference type="AlphaFoldDB" id="A0A9P7HSB9"/>
<accession>A0A9P7HSB9</accession>
<dbReference type="Proteomes" id="UP000750502">
    <property type="component" value="Unassembled WGS sequence"/>
</dbReference>
<evidence type="ECO:0000313" key="3">
    <source>
        <dbReference type="EMBL" id="KAG5765020.1"/>
    </source>
</evidence>
<evidence type="ECO:0000313" key="4">
    <source>
        <dbReference type="Proteomes" id="UP000750502"/>
    </source>
</evidence>
<sequence length="342" mass="37802">MASNNRSASLGSAGVDHSPFNQQLERIGEIVADMVDYGGQVVEDRTLAHFSPIIAELKTRLEAANGRVAHLEARLKASEAGATRARADAEAHIARYTTELEARNMQMVDTVSKTVEKMKMGAAARVAAAKTHAQDRIDECRDKTDSQIRQLSRDLERHIEMLGLARKHTGWVAHKLFLLLNEVKKKTRLPDKTALAHCLKEMFEELAEYRNDCDVFLNNGLVDDGGPDWGPVPDDESGALLNKSYRKLSGVTSADNTEEHTNRARAPVSSSDEDTVDEQASREESSLFIDDQQSDPGDQSCTIKSEDCDENQQTLTDSSPSTKRASDSHGRARRGGKRQRTK</sequence>
<gene>
    <name evidence="3" type="ORF">H9Q72_006908</name>
</gene>
<evidence type="ECO:0000256" key="1">
    <source>
        <dbReference type="SAM" id="Coils"/>
    </source>
</evidence>
<evidence type="ECO:0000256" key="2">
    <source>
        <dbReference type="SAM" id="MobiDB-lite"/>
    </source>
</evidence>
<reference evidence="3" key="2">
    <citation type="submission" date="2020-10" db="EMBL/GenBank/DDBJ databases">
        <authorList>
            <person name="Peck L.D."/>
            <person name="Nowell R.W."/>
            <person name="Flood J."/>
            <person name="Ryan M.J."/>
            <person name="Barraclough T.G."/>
        </authorList>
    </citation>
    <scope>NUCLEOTIDE SEQUENCE</scope>
    <source>
        <strain evidence="3">IMI 127659i</strain>
    </source>
</reference>
<feature type="coiled-coil region" evidence="1">
    <location>
        <begin position="54"/>
        <end position="81"/>
    </location>
</feature>
<feature type="compositionally biased region" description="Polar residues" evidence="2">
    <location>
        <begin position="294"/>
        <end position="303"/>
    </location>
</feature>
<feature type="compositionally biased region" description="Basic residues" evidence="2">
    <location>
        <begin position="331"/>
        <end position="342"/>
    </location>
</feature>
<feature type="region of interest" description="Disordered" evidence="2">
    <location>
        <begin position="250"/>
        <end position="342"/>
    </location>
</feature>
<dbReference type="EMBL" id="JADFTT010000220">
    <property type="protein sequence ID" value="KAG5765020.1"/>
    <property type="molecule type" value="Genomic_DNA"/>
</dbReference>
<keyword evidence="4" id="KW-1185">Reference proteome</keyword>
<protein>
    <submittedName>
        <fullName evidence="3">Uncharacterized protein</fullName>
    </submittedName>
</protein>
<keyword evidence="1" id="KW-0175">Coiled coil</keyword>
<reference evidence="3" key="1">
    <citation type="journal article" date="2020" name="bioRxiv">
        <title>Historical genomics reveals the evolutionary mechanisms behind multiple outbreaks of the host-specific coffee wilt pathogen Fusarium xylarioides.</title>
        <authorList>
            <person name="Peck D."/>
            <person name="Nowell R.W."/>
            <person name="Flood J."/>
            <person name="Ryan M.J."/>
            <person name="Barraclough T.G."/>
        </authorList>
    </citation>
    <scope>NUCLEOTIDE SEQUENCE</scope>
    <source>
        <strain evidence="3">IMI 127659i</strain>
    </source>
</reference>
<dbReference type="OrthoDB" id="5069103at2759"/>